<evidence type="ECO:0000259" key="1">
    <source>
        <dbReference type="PROSITE" id="PS50075"/>
    </source>
</evidence>
<keyword evidence="2" id="KW-0934">Plastid</keyword>
<gene>
    <name evidence="2" type="primary">acpP</name>
</gene>
<dbReference type="EMBL" id="MT859097">
    <property type="protein sequence ID" value="QQW50458.1"/>
    <property type="molecule type" value="Genomic_DNA"/>
</dbReference>
<dbReference type="GeneID" id="67154377"/>
<dbReference type="InterPro" id="IPR036736">
    <property type="entry name" value="ACP-like_sf"/>
</dbReference>
<dbReference type="PROSITE" id="PS50075">
    <property type="entry name" value="CARRIER"/>
    <property type="match status" value="1"/>
</dbReference>
<dbReference type="Gene3D" id="1.10.1200.10">
    <property type="entry name" value="ACP-like"/>
    <property type="match status" value="1"/>
</dbReference>
<feature type="domain" description="Carrier" evidence="1">
    <location>
        <begin position="238"/>
        <end position="316"/>
    </location>
</feature>
<sequence>MKEANSIKSIRFQNLVGNRPKKFLNLELGTGPSIPVPNSKFRNFLGHFKFRKAKKENTNKDINVILFRRKIGKNFDNSIERFRPRSQRDKVLTGLARWFLFGCKTHRYVHLYRFFKSKYSAYSNENFYLDLLGIQVEMFKKLAIPIAWAARKMYYLRYPILIIFILDKLLDMPYSEDDVDLTLYFNIVGVPSDRESIECDIKRRIQEIVMVNDFVMKLKRDLSPEEFKRVEWGCETPVDRQGIKVDIFDRIKQHFKAKKPDVSLKDRLIEDLKADSLDLVELFMDIEYSYGLSIPTHRANVMSSGEEIVDLVYELVHNKINKHYPEDVVKQNESELELIKTEFKRDNQKDKIKSMKNYLEIEFLEILKNFEDEFYSLKDYNFKDKSYIKEQIKKCRIQQETLMDLNDHLKWMVKNEFDDGRHRYWNPYINQINMYINKMDEIVEDLQTNYL</sequence>
<name>A0A7U0KSM8_OLILU</name>
<reference evidence="2" key="1">
    <citation type="journal article" date="2021" name="J. Phycol.">
        <title>Olisthodiscus represents a new class of Ochrophyta.</title>
        <authorList>
            <person name="Barcyte D."/>
            <person name="Eikrem W."/>
            <person name="Engesmo A."/>
            <person name="Seoane S."/>
            <person name="Wohlmann J."/>
            <person name="Horak A."/>
            <person name="Yurchenko T."/>
            <person name="Elias M."/>
        </authorList>
    </citation>
    <scope>NUCLEOTIDE SEQUENCE</scope>
    <source>
        <strain evidence="2">K-0444</strain>
    </source>
</reference>
<geneLocation type="plastid" evidence="2"/>
<evidence type="ECO:0000313" key="2">
    <source>
        <dbReference type="EMBL" id="QQW50494.1"/>
    </source>
</evidence>
<dbReference type="GeneID" id="67154429"/>
<proteinExistence type="predicted"/>
<organism evidence="2">
    <name type="scientific">Olisthodiscus luteus</name>
    <name type="common">Marine phytoflagellate</name>
    <dbReference type="NCBI Taxonomy" id="83000"/>
    <lineage>
        <taxon>Eukaryota</taxon>
        <taxon>Sar</taxon>
        <taxon>Stramenopiles</taxon>
        <taxon>Ochrophyta</taxon>
        <taxon>Olisthodiscophyceae</taxon>
        <taxon>Olisthodiscaceae</taxon>
        <taxon>Olisthodiscus</taxon>
    </lineage>
</organism>
<dbReference type="RefSeq" id="YP_010152833.1">
    <property type="nucleotide sequence ID" value="NC_057170.1"/>
</dbReference>
<dbReference type="EMBL" id="MT859097">
    <property type="protein sequence ID" value="QQW50494.1"/>
    <property type="molecule type" value="Genomic_DNA"/>
</dbReference>
<dbReference type="InterPro" id="IPR009081">
    <property type="entry name" value="PP-bd_ACP"/>
</dbReference>
<dbReference type="SUPFAM" id="SSF47336">
    <property type="entry name" value="ACP-like"/>
    <property type="match status" value="1"/>
</dbReference>
<dbReference type="AlphaFoldDB" id="A0A7U0KSM8"/>
<accession>A0A7U0KSM8</accession>
<dbReference type="RefSeq" id="YP_010152797.1">
    <property type="nucleotide sequence ID" value="NC_057170.1"/>
</dbReference>
<protein>
    <submittedName>
        <fullName evidence="2">Acyl carrier protein</fullName>
    </submittedName>
</protein>